<comment type="caution">
    <text evidence="1">The sequence shown here is derived from an EMBL/GenBank/DDBJ whole genome shotgun (WGS) entry which is preliminary data.</text>
</comment>
<keyword evidence="2" id="KW-1185">Reference proteome</keyword>
<accession>A0A4C1W738</accession>
<dbReference type="EMBL" id="BGZK01000497">
    <property type="protein sequence ID" value="GBP47186.1"/>
    <property type="molecule type" value="Genomic_DNA"/>
</dbReference>
<sequence length="127" mass="14019">MVGQPLRSSSENLEQDCARHPEVAIPTARCLRFDSRMPRAIRREGVVLIELETGCRLRPRGRPGDACSPLASQKKKKYILVALVKNEVSTSAPRRVRAGTALRRFAGIAKASRYKSDGNNEHCGFGT</sequence>
<reference evidence="1 2" key="1">
    <citation type="journal article" date="2019" name="Commun. Biol.">
        <title>The bagworm genome reveals a unique fibroin gene that provides high tensile strength.</title>
        <authorList>
            <person name="Kono N."/>
            <person name="Nakamura H."/>
            <person name="Ohtoshi R."/>
            <person name="Tomita M."/>
            <person name="Numata K."/>
            <person name="Arakawa K."/>
        </authorList>
    </citation>
    <scope>NUCLEOTIDE SEQUENCE [LARGE SCALE GENOMIC DNA]</scope>
</reference>
<gene>
    <name evidence="1" type="ORF">EVAR_38298_1</name>
</gene>
<name>A0A4C1W738_EUMVA</name>
<evidence type="ECO:0000313" key="2">
    <source>
        <dbReference type="Proteomes" id="UP000299102"/>
    </source>
</evidence>
<proteinExistence type="predicted"/>
<organism evidence="1 2">
    <name type="scientific">Eumeta variegata</name>
    <name type="common">Bagworm moth</name>
    <name type="synonym">Eumeta japonica</name>
    <dbReference type="NCBI Taxonomy" id="151549"/>
    <lineage>
        <taxon>Eukaryota</taxon>
        <taxon>Metazoa</taxon>
        <taxon>Ecdysozoa</taxon>
        <taxon>Arthropoda</taxon>
        <taxon>Hexapoda</taxon>
        <taxon>Insecta</taxon>
        <taxon>Pterygota</taxon>
        <taxon>Neoptera</taxon>
        <taxon>Endopterygota</taxon>
        <taxon>Lepidoptera</taxon>
        <taxon>Glossata</taxon>
        <taxon>Ditrysia</taxon>
        <taxon>Tineoidea</taxon>
        <taxon>Psychidae</taxon>
        <taxon>Oiketicinae</taxon>
        <taxon>Eumeta</taxon>
    </lineage>
</organism>
<dbReference type="Proteomes" id="UP000299102">
    <property type="component" value="Unassembled WGS sequence"/>
</dbReference>
<protein>
    <submittedName>
        <fullName evidence="1">Uncharacterized protein</fullName>
    </submittedName>
</protein>
<evidence type="ECO:0000313" key="1">
    <source>
        <dbReference type="EMBL" id="GBP47186.1"/>
    </source>
</evidence>
<dbReference type="AlphaFoldDB" id="A0A4C1W738"/>